<proteinExistence type="predicted"/>
<organism evidence="5">
    <name type="scientific">Pinguiococcus pyrenoidosus</name>
    <dbReference type="NCBI Taxonomy" id="172671"/>
    <lineage>
        <taxon>Eukaryota</taxon>
        <taxon>Sar</taxon>
        <taxon>Stramenopiles</taxon>
        <taxon>Ochrophyta</taxon>
        <taxon>Pinguiophyceae</taxon>
        <taxon>Pinguiochrysidales</taxon>
        <taxon>Pinguiochrysidaceae</taxon>
        <taxon>Pinguiococcus</taxon>
    </lineage>
</organism>
<keyword evidence="3" id="KW-0812">Transmembrane</keyword>
<dbReference type="PANTHER" id="PTHR48410:SF1">
    <property type="entry name" value="GLYCOSYLINOSITOL PHOSPHORYLCERAMIDE MANNOSYL TRANSFERASE 1"/>
    <property type="match status" value="1"/>
</dbReference>
<protein>
    <recommendedName>
        <fullName evidence="4">Glycosyl transferase 64 domain-containing protein</fullName>
    </recommendedName>
</protein>
<gene>
    <name evidence="5" type="ORF">PPYR1160_LOCUS12203</name>
</gene>
<feature type="domain" description="Glycosyl transferase 64" evidence="4">
    <location>
        <begin position="69"/>
        <end position="309"/>
    </location>
</feature>
<dbReference type="GO" id="GO:0016757">
    <property type="term" value="F:glycosyltransferase activity"/>
    <property type="evidence" value="ECO:0007669"/>
    <property type="project" value="InterPro"/>
</dbReference>
<keyword evidence="1" id="KW-0808">Transferase</keyword>
<dbReference type="InterPro" id="IPR015338">
    <property type="entry name" value="GT64_dom"/>
</dbReference>
<keyword evidence="3" id="KW-0472">Membrane</keyword>
<accession>A0A7R9UDH5</accession>
<dbReference type="InterPro" id="IPR029044">
    <property type="entry name" value="Nucleotide-diphossugar_trans"/>
</dbReference>
<sequence>MIVTKEKPVYRFRYHWHWVRRHILGLLVAGGVLAAFCGVVVMEAMFRLPQEVIHSYGAPLQHTGGSYSMRINTFRRNDLLRRSIEHYSKCSNIEDIIVVWSDQENPPPDISKWQLRPTKPHVEFEVHAVDRLSNRFKPLKMPATEAILSIDDDIIIRCEHLSRAMEVWESAKGSLVGFSPRMHTWDKQTRSYRYRSWWYTYWNGYYSIMLTKSAFLHRKYLEAFHALPASLVDYVDGNRNCEDILMAFVVAKESGGKPPLWVGAPAIDDGDGGISSGTTHFDHRSECINIFAKSGHFQGMPLVITKAKVVDATREWTWAS</sequence>
<dbReference type="Gene3D" id="3.90.550.10">
    <property type="entry name" value="Spore Coat Polysaccharide Biosynthesis Protein SpsA, Chain A"/>
    <property type="match status" value="1"/>
</dbReference>
<dbReference type="GO" id="GO:0016020">
    <property type="term" value="C:membrane"/>
    <property type="evidence" value="ECO:0007669"/>
    <property type="project" value="InterPro"/>
</dbReference>
<evidence type="ECO:0000313" key="5">
    <source>
        <dbReference type="EMBL" id="CAD8262701.1"/>
    </source>
</evidence>
<dbReference type="AlphaFoldDB" id="A0A7R9UDH5"/>
<dbReference type="SUPFAM" id="SSF53448">
    <property type="entry name" value="Nucleotide-diphospho-sugar transferases"/>
    <property type="match status" value="1"/>
</dbReference>
<reference evidence="5" key="1">
    <citation type="submission" date="2021-01" db="EMBL/GenBank/DDBJ databases">
        <authorList>
            <person name="Corre E."/>
            <person name="Pelletier E."/>
            <person name="Niang G."/>
            <person name="Scheremetjew M."/>
            <person name="Finn R."/>
            <person name="Kale V."/>
            <person name="Holt S."/>
            <person name="Cochrane G."/>
            <person name="Meng A."/>
            <person name="Brown T."/>
            <person name="Cohen L."/>
        </authorList>
    </citation>
    <scope>NUCLEOTIDE SEQUENCE</scope>
    <source>
        <strain evidence="5">CCMP2078</strain>
    </source>
</reference>
<name>A0A7R9UDH5_9STRA</name>
<feature type="transmembrane region" description="Helical" evidence="3">
    <location>
        <begin position="21"/>
        <end position="42"/>
    </location>
</feature>
<evidence type="ECO:0000256" key="3">
    <source>
        <dbReference type="SAM" id="Phobius"/>
    </source>
</evidence>
<evidence type="ECO:0000259" key="4">
    <source>
        <dbReference type="Pfam" id="PF09258"/>
    </source>
</evidence>
<keyword evidence="3" id="KW-1133">Transmembrane helix</keyword>
<dbReference type="InterPro" id="IPR053318">
    <property type="entry name" value="GT64"/>
</dbReference>
<dbReference type="EMBL" id="HBEA01015988">
    <property type="protein sequence ID" value="CAD8262701.1"/>
    <property type="molecule type" value="Transcribed_RNA"/>
</dbReference>
<keyword evidence="2" id="KW-1015">Disulfide bond</keyword>
<evidence type="ECO:0000256" key="2">
    <source>
        <dbReference type="ARBA" id="ARBA00023157"/>
    </source>
</evidence>
<dbReference type="PANTHER" id="PTHR48410">
    <property type="entry name" value="GLYCOSYLINOSITOL PHOSPHORYLCERAMIDE MANNOSYL TRANSFERASE 1"/>
    <property type="match status" value="1"/>
</dbReference>
<evidence type="ECO:0000256" key="1">
    <source>
        <dbReference type="ARBA" id="ARBA00022679"/>
    </source>
</evidence>
<dbReference type="Pfam" id="PF09258">
    <property type="entry name" value="Glyco_transf_64"/>
    <property type="match status" value="1"/>
</dbReference>